<dbReference type="PROSITE" id="PS00571">
    <property type="entry name" value="AMIDASES"/>
    <property type="match status" value="1"/>
</dbReference>
<organism evidence="3 4">
    <name type="scientific">Sporosarcina soli</name>
    <dbReference type="NCBI Taxonomy" id="334736"/>
    <lineage>
        <taxon>Bacteria</taxon>
        <taxon>Bacillati</taxon>
        <taxon>Bacillota</taxon>
        <taxon>Bacilli</taxon>
        <taxon>Bacillales</taxon>
        <taxon>Caryophanaceae</taxon>
        <taxon>Sporosarcina</taxon>
    </lineage>
</organism>
<evidence type="ECO:0000256" key="1">
    <source>
        <dbReference type="ARBA" id="ARBA00009199"/>
    </source>
</evidence>
<dbReference type="Proteomes" id="UP001596109">
    <property type="component" value="Unassembled WGS sequence"/>
</dbReference>
<comment type="similarity">
    <text evidence="1">Belongs to the amidase family.</text>
</comment>
<dbReference type="PANTHER" id="PTHR11895">
    <property type="entry name" value="TRANSAMIDASE"/>
    <property type="match status" value="1"/>
</dbReference>
<evidence type="ECO:0000259" key="2">
    <source>
        <dbReference type="Pfam" id="PF01425"/>
    </source>
</evidence>
<feature type="domain" description="Amidase" evidence="2">
    <location>
        <begin position="25"/>
        <end position="445"/>
    </location>
</feature>
<evidence type="ECO:0000313" key="3">
    <source>
        <dbReference type="EMBL" id="MFC5589400.1"/>
    </source>
</evidence>
<dbReference type="RefSeq" id="WP_381434016.1">
    <property type="nucleotide sequence ID" value="NZ_JBHSNO010000005.1"/>
</dbReference>
<proteinExistence type="inferred from homology"/>
<dbReference type="InterPro" id="IPR036928">
    <property type="entry name" value="AS_sf"/>
</dbReference>
<dbReference type="PANTHER" id="PTHR11895:SF7">
    <property type="entry name" value="GLUTAMYL-TRNA(GLN) AMIDOTRANSFERASE SUBUNIT A, MITOCHONDRIAL"/>
    <property type="match status" value="1"/>
</dbReference>
<name>A0ABW0TLT6_9BACL</name>
<dbReference type="InterPro" id="IPR020556">
    <property type="entry name" value="Amidase_CS"/>
</dbReference>
<evidence type="ECO:0000313" key="4">
    <source>
        <dbReference type="Proteomes" id="UP001596109"/>
    </source>
</evidence>
<dbReference type="InterPro" id="IPR023631">
    <property type="entry name" value="Amidase_dom"/>
</dbReference>
<dbReference type="Gene3D" id="3.90.1300.10">
    <property type="entry name" value="Amidase signature (AS) domain"/>
    <property type="match status" value="1"/>
</dbReference>
<protein>
    <submittedName>
        <fullName evidence="3">Amidase</fullName>
    </submittedName>
</protein>
<sequence length="481" mass="52388">MSELLFETIENLGSFIQKKELSPVELTQLSLARIQQHNAELTAFITVMEEEAINQAKQLEDELQSGKIRGPLHGIPIAVKDLLQTEGVRTTGGSKIFQDWIPDQDAASVQKLKEAGAIIIGKANLHEFAMGATTENPHYGITKNPWNVTKIPGGSSGGSAVATAVGMAFGAVGTDTAGSIRLPAAMCGTAGIKPTYGLVSREGCLPFSWSLDHVGPMTRTIKDAAIMLDAMKGYDPNDPASVKHDGSVVFEKSLPDLQGVKLGFCEPYMFAGITKSVKVVIEKAFRQLEALGAEIVPINLPGIDRALDGLRMIAQAEVISFHEPLLKKHGDDYGDDLKYRFQFGRDISATVYINAQRTRNEFIRTTLQKMYGIDALVGPTNVQPPYDIGSMVKEQAISNMFTLGKTPLANILGFPALSVACGFTEDRLPVGLQLIGKPFGDKRILEIADCYERSERWVQALKENANELYVNSEVKEKAMFP</sequence>
<comment type="caution">
    <text evidence="3">The sequence shown here is derived from an EMBL/GenBank/DDBJ whole genome shotgun (WGS) entry which is preliminary data.</text>
</comment>
<dbReference type="InterPro" id="IPR000120">
    <property type="entry name" value="Amidase"/>
</dbReference>
<dbReference type="EMBL" id="JBHSNO010000005">
    <property type="protein sequence ID" value="MFC5589400.1"/>
    <property type="molecule type" value="Genomic_DNA"/>
</dbReference>
<accession>A0ABW0TLT6</accession>
<gene>
    <name evidence="3" type="ORF">ACFPRA_10910</name>
</gene>
<dbReference type="SUPFAM" id="SSF75304">
    <property type="entry name" value="Amidase signature (AS) enzymes"/>
    <property type="match status" value="1"/>
</dbReference>
<keyword evidence="4" id="KW-1185">Reference proteome</keyword>
<reference evidence="4" key="1">
    <citation type="journal article" date="2019" name="Int. J. Syst. Evol. Microbiol.">
        <title>The Global Catalogue of Microorganisms (GCM) 10K type strain sequencing project: providing services to taxonomists for standard genome sequencing and annotation.</title>
        <authorList>
            <consortium name="The Broad Institute Genomics Platform"/>
            <consortium name="The Broad Institute Genome Sequencing Center for Infectious Disease"/>
            <person name="Wu L."/>
            <person name="Ma J."/>
        </authorList>
    </citation>
    <scope>NUCLEOTIDE SEQUENCE [LARGE SCALE GENOMIC DNA]</scope>
    <source>
        <strain evidence="4">CGMCC 4.1434</strain>
    </source>
</reference>
<dbReference type="Pfam" id="PF01425">
    <property type="entry name" value="Amidase"/>
    <property type="match status" value="1"/>
</dbReference>